<dbReference type="EMBL" id="CABPRJ010000010">
    <property type="protein sequence ID" value="VVC25184.1"/>
    <property type="molecule type" value="Genomic_DNA"/>
</dbReference>
<evidence type="ECO:0000313" key="2">
    <source>
        <dbReference type="Proteomes" id="UP000325440"/>
    </source>
</evidence>
<protein>
    <submittedName>
        <fullName evidence="1">Uncharacterized protein</fullName>
    </submittedName>
</protein>
<keyword evidence="2" id="KW-1185">Reference proteome</keyword>
<sequence>MMFRKKKQPVQTKIFYIDLLSNPGLLKCTDTTNLPRDHPCYVAERKKIPGLFLDETDGRTITEFCALRAKSFAYKINGKEKIKAKVNSKTFLSLKAVLACNISSNRLTPHRRSQEQNTTHFWHRTVLTFFTG</sequence>
<reference evidence="1 2" key="1">
    <citation type="submission" date="2019-08" db="EMBL/GenBank/DDBJ databases">
        <authorList>
            <person name="Alioto T."/>
            <person name="Alioto T."/>
            <person name="Gomez Garrido J."/>
        </authorList>
    </citation>
    <scope>NUCLEOTIDE SEQUENCE [LARGE SCALE GENOMIC DNA]</scope>
</reference>
<dbReference type="Proteomes" id="UP000325440">
    <property type="component" value="Unassembled WGS sequence"/>
</dbReference>
<dbReference type="OrthoDB" id="8030979at2759"/>
<name>A0A5E4M5N1_9HEMI</name>
<gene>
    <name evidence="1" type="ORF">CINCED_3A025010</name>
</gene>
<evidence type="ECO:0000313" key="1">
    <source>
        <dbReference type="EMBL" id="VVC25184.1"/>
    </source>
</evidence>
<dbReference type="AlphaFoldDB" id="A0A5E4M5N1"/>
<accession>A0A5E4M5N1</accession>
<organism evidence="1 2">
    <name type="scientific">Cinara cedri</name>
    <dbReference type="NCBI Taxonomy" id="506608"/>
    <lineage>
        <taxon>Eukaryota</taxon>
        <taxon>Metazoa</taxon>
        <taxon>Ecdysozoa</taxon>
        <taxon>Arthropoda</taxon>
        <taxon>Hexapoda</taxon>
        <taxon>Insecta</taxon>
        <taxon>Pterygota</taxon>
        <taxon>Neoptera</taxon>
        <taxon>Paraneoptera</taxon>
        <taxon>Hemiptera</taxon>
        <taxon>Sternorrhyncha</taxon>
        <taxon>Aphidomorpha</taxon>
        <taxon>Aphidoidea</taxon>
        <taxon>Aphididae</taxon>
        <taxon>Lachninae</taxon>
        <taxon>Cinara</taxon>
    </lineage>
</organism>
<proteinExistence type="predicted"/>